<dbReference type="FunFam" id="2.10.25.10:FF:000038">
    <property type="entry name" value="Fibrillin 2"/>
    <property type="match status" value="3"/>
</dbReference>
<feature type="signal peptide" evidence="7">
    <location>
        <begin position="1"/>
        <end position="26"/>
    </location>
</feature>
<sequence length="492" mass="53594">MATAKMKIILPLVVWTWLHFITATTGQSFGGIGFGIKREVFFLNLEDGYFGCQVNESTDVLQLFELSKLCDGTPNCYLGSDELAKELKCSDDCRKEDGTECQNGACLDNQCYCNDGYGGCSCEVPDENECKYRPCDVFAHCTNTLGSFSCTCFPGYQGDGFHCEDINECDDPAIAARCVENAECCNLPAHFLCKCKPGFQGDGEVQCLDIDECQNPHACGQNALCHNTPGNYSCLCPDGFYGNPFDGCVDVDECEQLGACGPGATCSNVVGGRECHCPPGYEGDPYTTGCIDADECARSPCGRNAFCSNLEGNFRCSCPPGFIGDPMSECTDIQCRSHSDCDTHQACINRKCQNPCLVSNPCSNSQDCQVQAHQPVCVKVCQCQGDHDCIHLGQRCDGCHCYVEGRNPQCPHCPPGVPCNPLTQACLKVLSPIVIIHRAKPQELDSPLSSVLRHGENSNKVNQWENRLLNISEMDMSDKVSLSDHFITVYSS</sequence>
<dbReference type="InterPro" id="IPR000742">
    <property type="entry name" value="EGF"/>
</dbReference>
<name>A0ABD1EJJ2_HYPHA</name>
<dbReference type="Proteomes" id="UP001566132">
    <property type="component" value="Unassembled WGS sequence"/>
</dbReference>
<keyword evidence="5" id="KW-0325">Glycoprotein</keyword>
<feature type="domain" description="EGF-like" evidence="8">
    <location>
        <begin position="250"/>
        <end position="291"/>
    </location>
</feature>
<dbReference type="CDD" id="cd00054">
    <property type="entry name" value="EGF_CA"/>
    <property type="match status" value="4"/>
</dbReference>
<dbReference type="InterPro" id="IPR051586">
    <property type="entry name" value="PKC-binding_NELL"/>
</dbReference>
<feature type="domain" description="EGF-like" evidence="8">
    <location>
        <begin position="209"/>
        <end position="249"/>
    </location>
</feature>
<feature type="domain" description="EGF-like" evidence="8">
    <location>
        <begin position="126"/>
        <end position="164"/>
    </location>
</feature>
<dbReference type="InterPro" id="IPR000152">
    <property type="entry name" value="EGF-type_Asp/Asn_hydroxyl_site"/>
</dbReference>
<dbReference type="PROSITE" id="PS01186">
    <property type="entry name" value="EGF_2"/>
    <property type="match status" value="5"/>
</dbReference>
<dbReference type="SMART" id="SM00179">
    <property type="entry name" value="EGF_CA"/>
    <property type="match status" value="5"/>
</dbReference>
<keyword evidence="10" id="KW-1185">Reference proteome</keyword>
<evidence type="ECO:0000256" key="7">
    <source>
        <dbReference type="SAM" id="SignalP"/>
    </source>
</evidence>
<evidence type="ECO:0000256" key="1">
    <source>
        <dbReference type="ARBA" id="ARBA00022536"/>
    </source>
</evidence>
<protein>
    <recommendedName>
        <fullName evidence="8">EGF-like domain-containing protein</fullName>
    </recommendedName>
</protein>
<evidence type="ECO:0000256" key="3">
    <source>
        <dbReference type="ARBA" id="ARBA00022737"/>
    </source>
</evidence>
<proteinExistence type="predicted"/>
<evidence type="ECO:0000313" key="9">
    <source>
        <dbReference type="EMBL" id="KAL1494801.1"/>
    </source>
</evidence>
<dbReference type="SUPFAM" id="SSF57184">
    <property type="entry name" value="Growth factor receptor domain"/>
    <property type="match status" value="1"/>
</dbReference>
<dbReference type="PROSITE" id="PS00010">
    <property type="entry name" value="ASX_HYDROXYL"/>
    <property type="match status" value="4"/>
</dbReference>
<feature type="chain" id="PRO_5044782426" description="EGF-like domain-containing protein" evidence="7">
    <location>
        <begin position="27"/>
        <end position="492"/>
    </location>
</feature>
<dbReference type="FunFam" id="2.10.25.10:FF:000555">
    <property type="entry name" value="Dumpy, isoform I"/>
    <property type="match status" value="1"/>
</dbReference>
<dbReference type="Pfam" id="PF12947">
    <property type="entry name" value="EGF_3"/>
    <property type="match status" value="1"/>
</dbReference>
<dbReference type="PANTHER" id="PTHR24042:SF5">
    <property type="entry name" value="EGF-LIKE CALCIUM-BINDING DOMAIN-CONTAINING PROTEIN"/>
    <property type="match status" value="1"/>
</dbReference>
<dbReference type="PROSITE" id="PS50026">
    <property type="entry name" value="EGF_3"/>
    <property type="match status" value="5"/>
</dbReference>
<dbReference type="AlphaFoldDB" id="A0ABD1EJJ2"/>
<dbReference type="InterPro" id="IPR049883">
    <property type="entry name" value="NOTCH1_EGF-like"/>
</dbReference>
<organism evidence="9 10">
    <name type="scientific">Hypothenemus hampei</name>
    <name type="common">Coffee berry borer</name>
    <dbReference type="NCBI Taxonomy" id="57062"/>
    <lineage>
        <taxon>Eukaryota</taxon>
        <taxon>Metazoa</taxon>
        <taxon>Ecdysozoa</taxon>
        <taxon>Arthropoda</taxon>
        <taxon>Hexapoda</taxon>
        <taxon>Insecta</taxon>
        <taxon>Pterygota</taxon>
        <taxon>Neoptera</taxon>
        <taxon>Endopterygota</taxon>
        <taxon>Coleoptera</taxon>
        <taxon>Polyphaga</taxon>
        <taxon>Cucujiformia</taxon>
        <taxon>Curculionidae</taxon>
        <taxon>Scolytinae</taxon>
        <taxon>Hypothenemus</taxon>
    </lineage>
</organism>
<dbReference type="PANTHER" id="PTHR24042">
    <property type="entry name" value="NEL HOMOLOG"/>
    <property type="match status" value="1"/>
</dbReference>
<evidence type="ECO:0000256" key="6">
    <source>
        <dbReference type="PROSITE-ProRule" id="PRU00076"/>
    </source>
</evidence>
<reference evidence="9 10" key="1">
    <citation type="submission" date="2024-05" db="EMBL/GenBank/DDBJ databases">
        <title>Genetic variation in Jamaican populations of the coffee berry borer (Hypothenemus hampei).</title>
        <authorList>
            <person name="Errbii M."/>
            <person name="Myrie A."/>
        </authorList>
    </citation>
    <scope>NUCLEOTIDE SEQUENCE [LARGE SCALE GENOMIC DNA]</scope>
    <source>
        <strain evidence="9">JA-Hopewell-2020-01-JO</strain>
        <tissue evidence="9">Whole body</tissue>
    </source>
</reference>
<keyword evidence="4" id="KW-1015">Disulfide bond</keyword>
<keyword evidence="3" id="KW-0677">Repeat</keyword>
<feature type="domain" description="EGF-like" evidence="8">
    <location>
        <begin position="165"/>
        <end position="208"/>
    </location>
</feature>
<evidence type="ECO:0000256" key="4">
    <source>
        <dbReference type="ARBA" id="ARBA00023157"/>
    </source>
</evidence>
<keyword evidence="1 6" id="KW-0245">EGF-like domain</keyword>
<keyword evidence="2 7" id="KW-0732">Signal</keyword>
<dbReference type="InterPro" id="IPR001881">
    <property type="entry name" value="EGF-like_Ca-bd_dom"/>
</dbReference>
<dbReference type="InterPro" id="IPR018097">
    <property type="entry name" value="EGF_Ca-bd_CS"/>
</dbReference>
<feature type="domain" description="EGF-like" evidence="8">
    <location>
        <begin position="292"/>
        <end position="331"/>
    </location>
</feature>
<dbReference type="InterPro" id="IPR024731">
    <property type="entry name" value="NELL2-like_EGF"/>
</dbReference>
<dbReference type="InterPro" id="IPR009030">
    <property type="entry name" value="Growth_fac_rcpt_cys_sf"/>
</dbReference>
<dbReference type="Pfam" id="PF07645">
    <property type="entry name" value="EGF_CA"/>
    <property type="match status" value="4"/>
</dbReference>
<evidence type="ECO:0000256" key="5">
    <source>
        <dbReference type="ARBA" id="ARBA00023180"/>
    </source>
</evidence>
<evidence type="ECO:0000256" key="2">
    <source>
        <dbReference type="ARBA" id="ARBA00022729"/>
    </source>
</evidence>
<dbReference type="SMART" id="SM00181">
    <property type="entry name" value="EGF"/>
    <property type="match status" value="6"/>
</dbReference>
<evidence type="ECO:0000313" key="10">
    <source>
        <dbReference type="Proteomes" id="UP001566132"/>
    </source>
</evidence>
<gene>
    <name evidence="9" type="ORF">ABEB36_010340</name>
</gene>
<evidence type="ECO:0000259" key="8">
    <source>
        <dbReference type="PROSITE" id="PS50026"/>
    </source>
</evidence>
<dbReference type="SUPFAM" id="SSF57196">
    <property type="entry name" value="EGF/Laminin"/>
    <property type="match status" value="2"/>
</dbReference>
<comment type="caution">
    <text evidence="9">The sequence shown here is derived from an EMBL/GenBank/DDBJ whole genome shotgun (WGS) entry which is preliminary data.</text>
</comment>
<accession>A0ABD1EJJ2</accession>
<dbReference type="PROSITE" id="PS01187">
    <property type="entry name" value="EGF_CA"/>
    <property type="match status" value="2"/>
</dbReference>
<dbReference type="FunFam" id="2.10.25.10:FF:000265">
    <property type="entry name" value="Dumpy, isoform P"/>
    <property type="match status" value="1"/>
</dbReference>
<dbReference type="EMBL" id="JBDJPC010000007">
    <property type="protein sequence ID" value="KAL1494801.1"/>
    <property type="molecule type" value="Genomic_DNA"/>
</dbReference>
<dbReference type="Gene3D" id="2.10.25.10">
    <property type="entry name" value="Laminin"/>
    <property type="match status" value="5"/>
</dbReference>
<comment type="caution">
    <text evidence="6">Lacks conserved residue(s) required for the propagation of feature annotation.</text>
</comment>